<accession>A0A315EGG6</accession>
<dbReference type="Proteomes" id="UP000250790">
    <property type="component" value="Unassembled WGS sequence"/>
</dbReference>
<dbReference type="Gene3D" id="1.25.40.20">
    <property type="entry name" value="Ankyrin repeat-containing domain"/>
    <property type="match status" value="1"/>
</dbReference>
<dbReference type="InterPro" id="IPR036770">
    <property type="entry name" value="Ankyrin_rpt-contain_sf"/>
</dbReference>
<sequence>MNQQQQPDPKEKRIFELIPLLVQLGRTEDPSVIPPSKLPDSWDFGVLWKRWDCVVKGWEAKEVADLIKGLTYFEKVFNCGFGSIPPVPQLFGIYASMVDSSERDNFADWILIHTVNDYVPYGTNNFGMRSLAALSKKKAALADRKRTNAASEQVRFEEAQRNKGQLATEKLPKALRRKDAAAVAALLAKGADVNAPSDSGQNARDIAKELGIESWIDVESAKAKR</sequence>
<comment type="caution">
    <text evidence="1">The sequence shown here is derived from an EMBL/GenBank/DDBJ whole genome shotgun (WGS) entry which is preliminary data.</text>
</comment>
<evidence type="ECO:0000313" key="2">
    <source>
        <dbReference type="Proteomes" id="UP000250790"/>
    </source>
</evidence>
<protein>
    <recommendedName>
        <fullName evidence="3">Ankyrin repeat domain-containing protein</fullName>
    </recommendedName>
</protein>
<dbReference type="EMBL" id="NESN01000001">
    <property type="protein sequence ID" value="PUE55695.1"/>
    <property type="molecule type" value="Genomic_DNA"/>
</dbReference>
<name>A0A315EGG6_9BURK</name>
<gene>
    <name evidence="1" type="ORF">B9Z37_03910</name>
</gene>
<evidence type="ECO:0000313" key="1">
    <source>
        <dbReference type="EMBL" id="PUE55695.1"/>
    </source>
</evidence>
<keyword evidence="2" id="KW-1185">Reference proteome</keyword>
<evidence type="ECO:0008006" key="3">
    <source>
        <dbReference type="Google" id="ProtNLM"/>
    </source>
</evidence>
<dbReference type="AlphaFoldDB" id="A0A315EGG6"/>
<organism evidence="1 2">
    <name type="scientific">Limnohabitans parvus II-B4</name>
    <dbReference type="NCBI Taxonomy" id="1293052"/>
    <lineage>
        <taxon>Bacteria</taxon>
        <taxon>Pseudomonadati</taxon>
        <taxon>Pseudomonadota</taxon>
        <taxon>Betaproteobacteria</taxon>
        <taxon>Burkholderiales</taxon>
        <taxon>Comamonadaceae</taxon>
        <taxon>Limnohabitans</taxon>
    </lineage>
</organism>
<dbReference type="RefSeq" id="WP_108311686.1">
    <property type="nucleotide sequence ID" value="NZ_NESN01000001.1"/>
</dbReference>
<reference evidence="1 2" key="1">
    <citation type="submission" date="2017-04" db="EMBL/GenBank/DDBJ databases">
        <title>Unexpected and diverse lifestyles within the genus Limnohabitans.</title>
        <authorList>
            <person name="Kasalicky V."/>
            <person name="Mehrshad M."/>
            <person name="Andrei S.-A."/>
            <person name="Salcher M."/>
            <person name="Kratochvilova H."/>
            <person name="Simek K."/>
            <person name="Ghai R."/>
        </authorList>
    </citation>
    <scope>NUCLEOTIDE SEQUENCE [LARGE SCALE GENOMIC DNA]</scope>
    <source>
        <strain evidence="1 2">II-B4</strain>
    </source>
</reference>
<proteinExistence type="predicted"/>